<comment type="similarity">
    <text evidence="1">Belongs to the low molecular weight phosphotyrosine protein phosphatase family.</text>
</comment>
<evidence type="ECO:0000313" key="7">
    <source>
        <dbReference type="Proteomes" id="UP000800092"/>
    </source>
</evidence>
<feature type="active site" description="Proton donor" evidence="4">
    <location>
        <position position="145"/>
    </location>
</feature>
<name>A0A6A6H1A8_VIRVR</name>
<dbReference type="SUPFAM" id="SSF52788">
    <property type="entry name" value="Phosphotyrosine protein phosphatases I"/>
    <property type="match status" value="1"/>
</dbReference>
<dbReference type="SMART" id="SM00226">
    <property type="entry name" value="LMWPc"/>
    <property type="match status" value="1"/>
</dbReference>
<reference evidence="6" key="1">
    <citation type="journal article" date="2020" name="Stud. Mycol.">
        <title>101 Dothideomycetes genomes: a test case for predicting lifestyles and emergence of pathogens.</title>
        <authorList>
            <person name="Haridas S."/>
            <person name="Albert R."/>
            <person name="Binder M."/>
            <person name="Bloem J."/>
            <person name="Labutti K."/>
            <person name="Salamov A."/>
            <person name="Andreopoulos B."/>
            <person name="Baker S."/>
            <person name="Barry K."/>
            <person name="Bills G."/>
            <person name="Bluhm B."/>
            <person name="Cannon C."/>
            <person name="Castanera R."/>
            <person name="Culley D."/>
            <person name="Daum C."/>
            <person name="Ezra D."/>
            <person name="Gonzalez J."/>
            <person name="Henrissat B."/>
            <person name="Kuo A."/>
            <person name="Liang C."/>
            <person name="Lipzen A."/>
            <person name="Lutzoni F."/>
            <person name="Magnuson J."/>
            <person name="Mondo S."/>
            <person name="Nolan M."/>
            <person name="Ohm R."/>
            <person name="Pangilinan J."/>
            <person name="Park H.-J."/>
            <person name="Ramirez L."/>
            <person name="Alfaro M."/>
            <person name="Sun H."/>
            <person name="Tritt A."/>
            <person name="Yoshinaga Y."/>
            <person name="Zwiers L.-H."/>
            <person name="Turgeon B."/>
            <person name="Goodwin S."/>
            <person name="Spatafora J."/>
            <person name="Crous P."/>
            <person name="Grigoriev I."/>
        </authorList>
    </citation>
    <scope>NUCLEOTIDE SEQUENCE</scope>
    <source>
        <strain evidence="6">Tuck. ex Michener</strain>
    </source>
</reference>
<gene>
    <name evidence="6" type="ORF">EV356DRAFT_489777</name>
</gene>
<dbReference type="InterPro" id="IPR023485">
    <property type="entry name" value="Ptyr_pPase"/>
</dbReference>
<feature type="active site" description="Nucleophile" evidence="4">
    <location>
        <position position="16"/>
    </location>
</feature>
<keyword evidence="3" id="KW-0904">Protein phosphatase</keyword>
<dbReference type="CDD" id="cd16343">
    <property type="entry name" value="LMWPTP"/>
    <property type="match status" value="1"/>
</dbReference>
<evidence type="ECO:0000256" key="1">
    <source>
        <dbReference type="ARBA" id="ARBA00011063"/>
    </source>
</evidence>
<proteinExistence type="inferred from homology"/>
<evidence type="ECO:0000256" key="4">
    <source>
        <dbReference type="PIRSR" id="PIRSR617867-1"/>
    </source>
</evidence>
<dbReference type="OrthoDB" id="3388at2759"/>
<evidence type="ECO:0000256" key="3">
    <source>
        <dbReference type="ARBA" id="ARBA00022912"/>
    </source>
</evidence>
<dbReference type="Proteomes" id="UP000800092">
    <property type="component" value="Unassembled WGS sequence"/>
</dbReference>
<dbReference type="AlphaFoldDB" id="A0A6A6H1A8"/>
<dbReference type="Gene3D" id="3.40.50.2300">
    <property type="match status" value="1"/>
</dbReference>
<keyword evidence="2" id="KW-0378">Hydrolase</keyword>
<feature type="domain" description="Phosphotyrosine protein phosphatase I" evidence="5">
    <location>
        <begin position="10"/>
        <end position="171"/>
    </location>
</feature>
<dbReference type="PRINTS" id="PR00719">
    <property type="entry name" value="LMWPTPASE"/>
</dbReference>
<dbReference type="Pfam" id="PF01451">
    <property type="entry name" value="LMWPc"/>
    <property type="match status" value="1"/>
</dbReference>
<organism evidence="6 7">
    <name type="scientific">Viridothelium virens</name>
    <name type="common">Speckled blister lichen</name>
    <name type="synonym">Trypethelium virens</name>
    <dbReference type="NCBI Taxonomy" id="1048519"/>
    <lineage>
        <taxon>Eukaryota</taxon>
        <taxon>Fungi</taxon>
        <taxon>Dikarya</taxon>
        <taxon>Ascomycota</taxon>
        <taxon>Pezizomycotina</taxon>
        <taxon>Dothideomycetes</taxon>
        <taxon>Dothideomycetes incertae sedis</taxon>
        <taxon>Trypetheliales</taxon>
        <taxon>Trypetheliaceae</taxon>
        <taxon>Viridothelium</taxon>
    </lineage>
</organism>
<dbReference type="InterPro" id="IPR036196">
    <property type="entry name" value="Ptyr_pPase_sf"/>
</dbReference>
<feature type="active site" evidence="4">
    <location>
        <position position="22"/>
    </location>
</feature>
<dbReference type="PANTHER" id="PTHR11717">
    <property type="entry name" value="LOW MOLECULAR WEIGHT PROTEIN TYROSINE PHOSPHATASE"/>
    <property type="match status" value="1"/>
</dbReference>
<dbReference type="InterPro" id="IPR050438">
    <property type="entry name" value="LMW_PTPase"/>
</dbReference>
<dbReference type="InterPro" id="IPR017867">
    <property type="entry name" value="Tyr_phospatase_low_mol_wt"/>
</dbReference>
<dbReference type="PANTHER" id="PTHR11717:SF7">
    <property type="entry name" value="LOW MOLECULAR WEIGHT PHOSPHOTYROSINE PROTEIN PHOSPHATASE"/>
    <property type="match status" value="1"/>
</dbReference>
<evidence type="ECO:0000313" key="6">
    <source>
        <dbReference type="EMBL" id="KAF2231762.1"/>
    </source>
</evidence>
<dbReference type="EMBL" id="ML991823">
    <property type="protein sequence ID" value="KAF2231762.1"/>
    <property type="molecule type" value="Genomic_DNA"/>
</dbReference>
<evidence type="ECO:0000259" key="5">
    <source>
        <dbReference type="SMART" id="SM00226"/>
    </source>
</evidence>
<sequence length="182" mass="20550">MTATPRDSRVSILFVCLGNICRSPMAEAVFRHLTKYDTKSSSPLIHEVDSAGTGAYHAGDEPDTRTMSTLEANGITHYSHAARKFVSDDFQTFDYILAMDDDNKVYLDRMRARLLKRNGIEDSKLGKVYLFGEFGGKSKEEEVIDPYYGAQDGFEIAYEQMVRFSRGLLKRIEEGQQRLDGA</sequence>
<evidence type="ECO:0000256" key="2">
    <source>
        <dbReference type="ARBA" id="ARBA00022801"/>
    </source>
</evidence>
<accession>A0A6A6H1A8</accession>
<dbReference type="GO" id="GO:0004725">
    <property type="term" value="F:protein tyrosine phosphatase activity"/>
    <property type="evidence" value="ECO:0007669"/>
    <property type="project" value="InterPro"/>
</dbReference>
<protein>
    <submittedName>
        <fullName evidence="6">Phosphotyrosine protein phosphatases I</fullName>
    </submittedName>
</protein>
<keyword evidence="7" id="KW-1185">Reference proteome</keyword>